<dbReference type="EMBL" id="NFZT01000001">
    <property type="protein sequence ID" value="OWV34166.1"/>
    <property type="molecule type" value="Genomic_DNA"/>
</dbReference>
<evidence type="ECO:0000256" key="2">
    <source>
        <dbReference type="ARBA" id="ARBA00009773"/>
    </source>
</evidence>
<keyword evidence="5 8" id="KW-0812">Transmembrane</keyword>
<dbReference type="RefSeq" id="WP_088712865.1">
    <property type="nucleotide sequence ID" value="NZ_NFZT01000001.1"/>
</dbReference>
<protein>
    <recommendedName>
        <fullName evidence="11">AI-2E family transporter</fullName>
    </recommendedName>
</protein>
<comment type="subcellular location">
    <subcellularLocation>
        <location evidence="1">Cell membrane</location>
        <topology evidence="1">Multi-pass membrane protein</topology>
    </subcellularLocation>
</comment>
<keyword evidence="3" id="KW-0813">Transport</keyword>
<dbReference type="Pfam" id="PF01594">
    <property type="entry name" value="AI-2E_transport"/>
    <property type="match status" value="1"/>
</dbReference>
<comment type="caution">
    <text evidence="9">The sequence shown here is derived from an EMBL/GenBank/DDBJ whole genome shotgun (WGS) entry which is preliminary data.</text>
</comment>
<feature type="transmembrane region" description="Helical" evidence="8">
    <location>
        <begin position="304"/>
        <end position="335"/>
    </location>
</feature>
<dbReference type="PANTHER" id="PTHR21716">
    <property type="entry name" value="TRANSMEMBRANE PROTEIN"/>
    <property type="match status" value="1"/>
</dbReference>
<sequence length="366" mass="39288">MTGELPVRVRFHWGWLVVLAILAWFFWETAAILPPFLAGLVIAYLLDPVVDRLERRKWPRWLATTCVLVLFFAIIGGALVLVAPLATSQFTALLEALPEIVGELRPHIESWYDQLNRMGTFQDMGAGILERAAEVAANVARSLLVQTLAVFNVLALVIIVPVVAFYALLDFDRMTGSVQSWIPPRFAPSAARLFGEADTALSGFIRGQSLVCAALAVFYAAGWGLTGLDYALVLGLVAGILSFVPYLGAVISVALALIVGLGQFGFDWVHLILIFAVFQLGQILEGSVLTPNLIGERIGLHPLWVLFAVFAGGEIAGLVGVFLAVPVAAVVAVVVRAVMRAYLASPIYAPAARSAESARDTGPPAQ</sequence>
<feature type="transmembrane region" description="Helical" evidence="8">
    <location>
        <begin position="232"/>
        <end position="259"/>
    </location>
</feature>
<gene>
    <name evidence="9" type="ORF">B5C34_12325</name>
</gene>
<accession>A0A219B7T0</accession>
<feature type="transmembrane region" description="Helical" evidence="8">
    <location>
        <begin position="62"/>
        <end position="86"/>
    </location>
</feature>
<evidence type="ECO:0000256" key="1">
    <source>
        <dbReference type="ARBA" id="ARBA00004651"/>
    </source>
</evidence>
<dbReference type="OrthoDB" id="5792512at2"/>
<dbReference type="GO" id="GO:0005886">
    <property type="term" value="C:plasma membrane"/>
    <property type="evidence" value="ECO:0007669"/>
    <property type="project" value="UniProtKB-SubCell"/>
</dbReference>
<dbReference type="InterPro" id="IPR002549">
    <property type="entry name" value="AI-2E-like"/>
</dbReference>
<keyword evidence="10" id="KW-1185">Reference proteome</keyword>
<feature type="transmembrane region" description="Helical" evidence="8">
    <location>
        <begin position="7"/>
        <end position="26"/>
    </location>
</feature>
<reference evidence="10" key="1">
    <citation type="submission" date="2017-05" db="EMBL/GenBank/DDBJ databases">
        <authorList>
            <person name="Lin X."/>
        </authorList>
    </citation>
    <scope>NUCLEOTIDE SEQUENCE [LARGE SCALE GENOMIC DNA]</scope>
    <source>
        <strain evidence="10">JLT2012</strain>
    </source>
</reference>
<feature type="transmembrane region" description="Helical" evidence="8">
    <location>
        <begin position="266"/>
        <end position="284"/>
    </location>
</feature>
<keyword evidence="7 8" id="KW-0472">Membrane</keyword>
<name>A0A219B7T0_9SPHN</name>
<feature type="transmembrane region" description="Helical" evidence="8">
    <location>
        <begin position="148"/>
        <end position="169"/>
    </location>
</feature>
<evidence type="ECO:0000256" key="7">
    <source>
        <dbReference type="ARBA" id="ARBA00023136"/>
    </source>
</evidence>
<evidence type="ECO:0000256" key="5">
    <source>
        <dbReference type="ARBA" id="ARBA00022692"/>
    </source>
</evidence>
<evidence type="ECO:0000256" key="3">
    <source>
        <dbReference type="ARBA" id="ARBA00022448"/>
    </source>
</evidence>
<dbReference type="GO" id="GO:0055085">
    <property type="term" value="P:transmembrane transport"/>
    <property type="evidence" value="ECO:0007669"/>
    <property type="project" value="TreeGrafter"/>
</dbReference>
<evidence type="ECO:0000256" key="4">
    <source>
        <dbReference type="ARBA" id="ARBA00022475"/>
    </source>
</evidence>
<evidence type="ECO:0000256" key="6">
    <source>
        <dbReference type="ARBA" id="ARBA00022989"/>
    </source>
</evidence>
<comment type="similarity">
    <text evidence="2">Belongs to the autoinducer-2 exporter (AI-2E) (TC 2.A.86) family.</text>
</comment>
<evidence type="ECO:0000256" key="8">
    <source>
        <dbReference type="SAM" id="Phobius"/>
    </source>
</evidence>
<proteinExistence type="inferred from homology"/>
<dbReference type="AlphaFoldDB" id="A0A219B7T0"/>
<evidence type="ECO:0008006" key="11">
    <source>
        <dbReference type="Google" id="ProtNLM"/>
    </source>
</evidence>
<organism evidence="9 10">
    <name type="scientific">Pacificimonas flava</name>
    <dbReference type="NCBI Taxonomy" id="1234595"/>
    <lineage>
        <taxon>Bacteria</taxon>
        <taxon>Pseudomonadati</taxon>
        <taxon>Pseudomonadota</taxon>
        <taxon>Alphaproteobacteria</taxon>
        <taxon>Sphingomonadales</taxon>
        <taxon>Sphingosinicellaceae</taxon>
        <taxon>Pacificimonas</taxon>
    </lineage>
</organism>
<keyword evidence="4" id="KW-1003">Cell membrane</keyword>
<dbReference type="Proteomes" id="UP000198462">
    <property type="component" value="Unassembled WGS sequence"/>
</dbReference>
<dbReference type="PANTHER" id="PTHR21716:SF53">
    <property type="entry name" value="PERMEASE PERM-RELATED"/>
    <property type="match status" value="1"/>
</dbReference>
<evidence type="ECO:0000313" key="10">
    <source>
        <dbReference type="Proteomes" id="UP000198462"/>
    </source>
</evidence>
<feature type="transmembrane region" description="Helical" evidence="8">
    <location>
        <begin position="209"/>
        <end position="226"/>
    </location>
</feature>
<evidence type="ECO:0000313" key="9">
    <source>
        <dbReference type="EMBL" id="OWV34166.1"/>
    </source>
</evidence>
<keyword evidence="6 8" id="KW-1133">Transmembrane helix</keyword>